<dbReference type="GeneID" id="72185081"/>
<accession>A0A8U0HZ40</accession>
<dbReference type="EMBL" id="CP096659">
    <property type="protein sequence ID" value="UPV75941.1"/>
    <property type="molecule type" value="Genomic_DNA"/>
</dbReference>
<name>A0A8U0HZ40_9EURY</name>
<keyword evidence="1" id="KW-0812">Transmembrane</keyword>
<keyword evidence="1" id="KW-0472">Membrane</keyword>
<reference evidence="2 3" key="1">
    <citation type="submission" date="2022-04" db="EMBL/GenBank/DDBJ databases">
        <title>Diverse halophilic archaea isolated from saline environments.</title>
        <authorList>
            <person name="Cui H.-L."/>
        </authorList>
    </citation>
    <scope>NUCLEOTIDE SEQUENCE [LARGE SCALE GENOMIC DNA]</scope>
    <source>
        <strain evidence="2 3">XZYJT49</strain>
    </source>
</reference>
<evidence type="ECO:0000313" key="3">
    <source>
        <dbReference type="Proteomes" id="UP000830729"/>
    </source>
</evidence>
<keyword evidence="1" id="KW-1133">Transmembrane helix</keyword>
<gene>
    <name evidence="2" type="ORF">M0R89_07740</name>
</gene>
<dbReference type="AlphaFoldDB" id="A0A8U0HZ40"/>
<protein>
    <submittedName>
        <fullName evidence="2">Uncharacterized protein</fullName>
    </submittedName>
</protein>
<evidence type="ECO:0000313" key="2">
    <source>
        <dbReference type="EMBL" id="UPV75941.1"/>
    </source>
</evidence>
<sequence length="95" mass="10142">MTDDRAAEDAADRTAELDRLEAKLDGLGDDADRLADRFGRLESRLDRLALLLAVLVLVELVHVGGDLILKLGLAAVGLGFLGLVAVFLFALKEGL</sequence>
<feature type="transmembrane region" description="Helical" evidence="1">
    <location>
        <begin position="71"/>
        <end position="91"/>
    </location>
</feature>
<evidence type="ECO:0000256" key="1">
    <source>
        <dbReference type="SAM" id="Phobius"/>
    </source>
</evidence>
<feature type="transmembrane region" description="Helical" evidence="1">
    <location>
        <begin position="48"/>
        <end position="65"/>
    </location>
</feature>
<organism evidence="2 3">
    <name type="scientific">Halorussus limi</name>
    <dbReference type="NCBI Taxonomy" id="2938695"/>
    <lineage>
        <taxon>Archaea</taxon>
        <taxon>Methanobacteriati</taxon>
        <taxon>Methanobacteriota</taxon>
        <taxon>Stenosarchaea group</taxon>
        <taxon>Halobacteria</taxon>
        <taxon>Halobacteriales</taxon>
        <taxon>Haladaptataceae</taxon>
        <taxon>Halorussus</taxon>
    </lineage>
</organism>
<dbReference type="KEGG" id="halx:M0R89_07740"/>
<dbReference type="RefSeq" id="WP_248651978.1">
    <property type="nucleotide sequence ID" value="NZ_CP096659.1"/>
</dbReference>
<proteinExistence type="predicted"/>
<dbReference type="Proteomes" id="UP000830729">
    <property type="component" value="Chromosome"/>
</dbReference>
<keyword evidence="3" id="KW-1185">Reference proteome</keyword>